<dbReference type="NCBIfam" id="NF007129">
    <property type="entry name" value="PRK09570.1"/>
    <property type="match status" value="1"/>
</dbReference>
<dbReference type="PANTHER" id="PTHR10535:SF0">
    <property type="entry name" value="DNA-DIRECTED RNA POLYMERASES I, II, AND III SUBUNIT RPABC1"/>
    <property type="match status" value="1"/>
</dbReference>
<name>A0A8T4KQE5_9ARCH</name>
<comment type="function">
    <text evidence="2">DNA-dependent RNA polymerase (RNAP) catalyzes the transcription of DNA into RNA using the four ribonucleoside triphosphates as substrates.</text>
</comment>
<comment type="similarity">
    <text evidence="2">Belongs to the archaeal Rpo5/eukaryotic RPB5 RNA polymerase subunit family.</text>
</comment>
<evidence type="ECO:0000256" key="2">
    <source>
        <dbReference type="HAMAP-Rule" id="MF_00025"/>
    </source>
</evidence>
<dbReference type="GO" id="GO:0006362">
    <property type="term" value="P:transcription elongation by RNA polymerase I"/>
    <property type="evidence" value="ECO:0007669"/>
    <property type="project" value="TreeGrafter"/>
</dbReference>
<dbReference type="PANTHER" id="PTHR10535">
    <property type="entry name" value="DNA-DIRECTED RNA POLYMERASES I, II, AND III SUBUNIT RPABC1"/>
    <property type="match status" value="1"/>
</dbReference>
<evidence type="ECO:0000256" key="1">
    <source>
        <dbReference type="ARBA" id="ARBA00023163"/>
    </source>
</evidence>
<keyword evidence="1 2" id="KW-0804">Transcription</keyword>
<dbReference type="Proteomes" id="UP000677687">
    <property type="component" value="Unassembled WGS sequence"/>
</dbReference>
<protein>
    <recommendedName>
        <fullName evidence="2">DNA-directed RNA polymerase subunit Rpo5</fullName>
        <ecNumber evidence="2">2.7.7.6</ecNumber>
    </recommendedName>
    <alternativeName>
        <fullName evidence="2">DNA-directed RNA polymerase subunit H</fullName>
    </alternativeName>
</protein>
<reference evidence="4" key="1">
    <citation type="submission" date="2021-03" db="EMBL/GenBank/DDBJ databases">
        <authorList>
            <person name="Jaffe A."/>
        </authorList>
    </citation>
    <scope>NUCLEOTIDE SEQUENCE</scope>
    <source>
        <strain evidence="4">RIFCSPHIGHO2_01_FULL_AR10_44_11</strain>
    </source>
</reference>
<dbReference type="HAMAP" id="MF_00025">
    <property type="entry name" value="RNApol_Rpo5_RPB5"/>
    <property type="match status" value="1"/>
</dbReference>
<dbReference type="Pfam" id="PF01191">
    <property type="entry name" value="RNA_pol_Rpb5_C"/>
    <property type="match status" value="1"/>
</dbReference>
<dbReference type="GO" id="GO:0005737">
    <property type="term" value="C:cytoplasm"/>
    <property type="evidence" value="ECO:0007669"/>
    <property type="project" value="UniProtKB-SubCell"/>
</dbReference>
<keyword evidence="2 4" id="KW-0240">DNA-directed RNA polymerase</keyword>
<dbReference type="GO" id="GO:0006366">
    <property type="term" value="P:transcription by RNA polymerase II"/>
    <property type="evidence" value="ECO:0007669"/>
    <property type="project" value="TreeGrafter"/>
</dbReference>
<dbReference type="Gene3D" id="3.90.940.20">
    <property type="entry name" value="RPB5-like RNA polymerase subunit"/>
    <property type="match status" value="1"/>
</dbReference>
<dbReference type="InterPro" id="IPR014381">
    <property type="entry name" value="Arch_Rpo5/euc_Rpb5"/>
</dbReference>
<dbReference type="EC" id="2.7.7.6" evidence="2"/>
<dbReference type="GO" id="GO:0000428">
    <property type="term" value="C:DNA-directed RNA polymerase complex"/>
    <property type="evidence" value="ECO:0007669"/>
    <property type="project" value="UniProtKB-KW"/>
</dbReference>
<comment type="subcellular location">
    <subcellularLocation>
        <location evidence="2">Cytoplasm</location>
    </subcellularLocation>
</comment>
<gene>
    <name evidence="2" type="primary">rpo5</name>
    <name evidence="2" type="synonym">rpoH</name>
    <name evidence="4" type="ORF">J4415_01800</name>
</gene>
<evidence type="ECO:0000259" key="3">
    <source>
        <dbReference type="Pfam" id="PF01191"/>
    </source>
</evidence>
<dbReference type="AlphaFoldDB" id="A0A8T4KQE5"/>
<dbReference type="GO" id="GO:0003677">
    <property type="term" value="F:DNA binding"/>
    <property type="evidence" value="ECO:0007669"/>
    <property type="project" value="InterPro"/>
</dbReference>
<sequence>MPVEKVSMHYLVPKHEIVPSEKVDEFLRKFGVEREAMPKILEKDPAAAEIGAKKGDIIKITRASHTAGESVYFRAVI</sequence>
<keyword evidence="2 4" id="KW-0808">Transferase</keyword>
<comment type="caution">
    <text evidence="4">The sequence shown here is derived from an EMBL/GenBank/DDBJ whole genome shotgun (WGS) entry which is preliminary data.</text>
</comment>
<dbReference type="GO" id="GO:0042797">
    <property type="term" value="P:tRNA transcription by RNA polymerase III"/>
    <property type="evidence" value="ECO:0007669"/>
    <property type="project" value="TreeGrafter"/>
</dbReference>
<dbReference type="InterPro" id="IPR000783">
    <property type="entry name" value="RNA_pol_subH/Rpb5_C"/>
</dbReference>
<accession>A0A8T4KQE5</accession>
<dbReference type="EMBL" id="JAGVWD010000023">
    <property type="protein sequence ID" value="MBS3057338.1"/>
    <property type="molecule type" value="Genomic_DNA"/>
</dbReference>
<dbReference type="GO" id="GO:0003899">
    <property type="term" value="F:DNA-directed RNA polymerase activity"/>
    <property type="evidence" value="ECO:0007669"/>
    <property type="project" value="UniProtKB-UniRule"/>
</dbReference>
<reference evidence="4" key="2">
    <citation type="submission" date="2021-05" db="EMBL/GenBank/DDBJ databases">
        <title>Protein family content uncovers lineage relationships and bacterial pathway maintenance mechanisms in DPANN archaea.</title>
        <authorList>
            <person name="Castelle C.J."/>
            <person name="Meheust R."/>
            <person name="Jaffe A.L."/>
            <person name="Seitz K."/>
            <person name="Gong X."/>
            <person name="Baker B.J."/>
            <person name="Banfield J.F."/>
        </authorList>
    </citation>
    <scope>NUCLEOTIDE SEQUENCE</scope>
    <source>
        <strain evidence="4">RIFCSPHIGHO2_01_FULL_AR10_44_11</strain>
    </source>
</reference>
<feature type="domain" description="RNA polymerase subunit H/Rpb5 C-terminal" evidence="3">
    <location>
        <begin position="5"/>
        <end position="76"/>
    </location>
</feature>
<keyword evidence="2 4" id="KW-0548">Nucleotidyltransferase</keyword>
<dbReference type="InterPro" id="IPR035913">
    <property type="entry name" value="RPB5-like_sf"/>
</dbReference>
<dbReference type="SUPFAM" id="SSF55287">
    <property type="entry name" value="RPB5-like RNA polymerase subunit"/>
    <property type="match status" value="1"/>
</dbReference>
<evidence type="ECO:0000313" key="4">
    <source>
        <dbReference type="EMBL" id="MBS3057338.1"/>
    </source>
</evidence>
<keyword evidence="2" id="KW-0963">Cytoplasm</keyword>
<comment type="subunit">
    <text evidence="2">Part of the RNA polymerase complex.</text>
</comment>
<organism evidence="4 5">
    <name type="scientific">Candidatus Iainarchaeum sp</name>
    <dbReference type="NCBI Taxonomy" id="3101447"/>
    <lineage>
        <taxon>Archaea</taxon>
        <taxon>Candidatus Iainarchaeota</taxon>
        <taxon>Candidatus Iainarchaeia</taxon>
        <taxon>Candidatus Iainarchaeales</taxon>
        <taxon>Candidatus Iainarchaeaceae</taxon>
        <taxon>Candidatus Iainarchaeum</taxon>
    </lineage>
</organism>
<proteinExistence type="inferred from homology"/>
<comment type="catalytic activity">
    <reaction evidence="2">
        <text>RNA(n) + a ribonucleoside 5'-triphosphate = RNA(n+1) + diphosphate</text>
        <dbReference type="Rhea" id="RHEA:21248"/>
        <dbReference type="Rhea" id="RHEA-COMP:14527"/>
        <dbReference type="Rhea" id="RHEA-COMP:17342"/>
        <dbReference type="ChEBI" id="CHEBI:33019"/>
        <dbReference type="ChEBI" id="CHEBI:61557"/>
        <dbReference type="ChEBI" id="CHEBI:140395"/>
        <dbReference type="EC" id="2.7.7.6"/>
    </reaction>
</comment>
<evidence type="ECO:0000313" key="5">
    <source>
        <dbReference type="Proteomes" id="UP000677687"/>
    </source>
</evidence>